<reference evidence="2" key="1">
    <citation type="submission" date="2017-09" db="EMBL/GenBank/DDBJ databases">
        <title>FDA dAtabase for Regulatory Grade micrObial Sequences (FDA-ARGOS): Supporting development and validation of Infectious Disease Dx tests.</title>
        <authorList>
            <person name="Minogue T."/>
            <person name="Wolcott M."/>
            <person name="Wasieloski L."/>
            <person name="Aguilar W."/>
            <person name="Moore D."/>
            <person name="Tallon L."/>
            <person name="Sadzewicz L."/>
            <person name="Ott S."/>
            <person name="Zhao X."/>
            <person name="Nagaraj S."/>
            <person name="Vavikolanu K."/>
            <person name="Aluvathingal J."/>
            <person name="Nadendla S."/>
            <person name="Sichtig H."/>
        </authorList>
    </citation>
    <scope>NUCLEOTIDE SEQUENCE [LARGE SCALE GENOMIC DNA]</scope>
    <source>
        <strain evidence="2">FDAARGOS_394</strain>
    </source>
</reference>
<sequence>MNAQGRGRQVELSLYDWACGINGYYALDAMPAGHDTQGRTMAHPSIVPYGHVQAAGGPLIYCGGNNSQCDNSGSPV</sequence>
<dbReference type="Proteomes" id="UP000220246">
    <property type="component" value="Unassembled WGS sequence"/>
</dbReference>
<dbReference type="Gene3D" id="3.30.1540.10">
    <property type="entry name" value="formyl-coa transferase, domain 3"/>
    <property type="match status" value="1"/>
</dbReference>
<protein>
    <submittedName>
        <fullName evidence="1">Uncharacterized protein</fullName>
    </submittedName>
</protein>
<keyword evidence="2" id="KW-1185">Reference proteome</keyword>
<dbReference type="Gene3D" id="3.40.50.10540">
    <property type="entry name" value="Crotonobetainyl-coa:carnitine coa-transferase, domain 1"/>
    <property type="match status" value="1"/>
</dbReference>
<dbReference type="RefSeq" id="WP_098065928.1">
    <property type="nucleotide sequence ID" value="NZ_PDEA01000001.1"/>
</dbReference>
<name>A0A2A7UPH0_COMTR</name>
<dbReference type="InterPro" id="IPR023606">
    <property type="entry name" value="CoA-Trfase_III_dom_1_sf"/>
</dbReference>
<organism evidence="1 2">
    <name type="scientific">Comamonas terrigena</name>
    <dbReference type="NCBI Taxonomy" id="32013"/>
    <lineage>
        <taxon>Bacteria</taxon>
        <taxon>Pseudomonadati</taxon>
        <taxon>Pseudomonadota</taxon>
        <taxon>Betaproteobacteria</taxon>
        <taxon>Burkholderiales</taxon>
        <taxon>Comamonadaceae</taxon>
        <taxon>Comamonas</taxon>
    </lineage>
</organism>
<evidence type="ECO:0000313" key="1">
    <source>
        <dbReference type="EMBL" id="PEH87215.1"/>
    </source>
</evidence>
<accession>A0A2A7UPH0</accession>
<gene>
    <name evidence="1" type="ORF">CRM82_00015</name>
</gene>
<dbReference type="InterPro" id="IPR044855">
    <property type="entry name" value="CoA-Trfase_III_dom3_sf"/>
</dbReference>
<evidence type="ECO:0000313" key="2">
    <source>
        <dbReference type="Proteomes" id="UP000220246"/>
    </source>
</evidence>
<dbReference type="AlphaFoldDB" id="A0A2A7UPH0"/>
<proteinExistence type="predicted"/>
<dbReference type="EMBL" id="PDEA01000001">
    <property type="protein sequence ID" value="PEH87215.1"/>
    <property type="molecule type" value="Genomic_DNA"/>
</dbReference>
<dbReference type="SUPFAM" id="SSF89796">
    <property type="entry name" value="CoA-transferase family III (CaiB/BaiF)"/>
    <property type="match status" value="1"/>
</dbReference>
<comment type="caution">
    <text evidence="1">The sequence shown here is derived from an EMBL/GenBank/DDBJ whole genome shotgun (WGS) entry which is preliminary data.</text>
</comment>